<evidence type="ECO:0000313" key="2">
    <source>
        <dbReference type="EMBL" id="GMH30790.1"/>
    </source>
</evidence>
<dbReference type="Proteomes" id="UP001279734">
    <property type="component" value="Unassembled WGS sequence"/>
</dbReference>
<organism evidence="2 3">
    <name type="scientific">Nepenthes gracilis</name>
    <name type="common">Slender pitcher plant</name>
    <dbReference type="NCBI Taxonomy" id="150966"/>
    <lineage>
        <taxon>Eukaryota</taxon>
        <taxon>Viridiplantae</taxon>
        <taxon>Streptophyta</taxon>
        <taxon>Embryophyta</taxon>
        <taxon>Tracheophyta</taxon>
        <taxon>Spermatophyta</taxon>
        <taxon>Magnoliopsida</taxon>
        <taxon>eudicotyledons</taxon>
        <taxon>Gunneridae</taxon>
        <taxon>Pentapetalae</taxon>
        <taxon>Caryophyllales</taxon>
        <taxon>Nepenthaceae</taxon>
        <taxon>Nepenthes</taxon>
    </lineage>
</organism>
<protein>
    <recommendedName>
        <fullName evidence="4">Secreted protein</fullName>
    </recommendedName>
</protein>
<evidence type="ECO:0008006" key="4">
    <source>
        <dbReference type="Google" id="ProtNLM"/>
    </source>
</evidence>
<feature type="signal peptide" evidence="1">
    <location>
        <begin position="1"/>
        <end position="18"/>
    </location>
</feature>
<gene>
    <name evidence="2" type="ORF">Nepgr_032633</name>
</gene>
<name>A0AAD3TJR5_NEPGR</name>
<dbReference type="EMBL" id="BSYO01000039">
    <property type="protein sequence ID" value="GMH30790.1"/>
    <property type="molecule type" value="Genomic_DNA"/>
</dbReference>
<keyword evidence="1" id="KW-0732">Signal</keyword>
<sequence>MISWGKLLLIFLWRQFVAAPLAKCCYMILQQRALLLVAEALVVVLKLSKCMAVGLTGCFHGCRHDGWLFCVVSPNMCY</sequence>
<comment type="caution">
    <text evidence="2">The sequence shown here is derived from an EMBL/GenBank/DDBJ whole genome shotgun (WGS) entry which is preliminary data.</text>
</comment>
<reference evidence="2" key="1">
    <citation type="submission" date="2023-05" db="EMBL/GenBank/DDBJ databases">
        <title>Nepenthes gracilis genome sequencing.</title>
        <authorList>
            <person name="Fukushima K."/>
        </authorList>
    </citation>
    <scope>NUCLEOTIDE SEQUENCE</scope>
    <source>
        <strain evidence="2">SING2019-196</strain>
    </source>
</reference>
<keyword evidence="3" id="KW-1185">Reference proteome</keyword>
<dbReference type="AlphaFoldDB" id="A0AAD3TJR5"/>
<evidence type="ECO:0000256" key="1">
    <source>
        <dbReference type="SAM" id="SignalP"/>
    </source>
</evidence>
<proteinExistence type="predicted"/>
<accession>A0AAD3TJR5</accession>
<feature type="chain" id="PRO_5041978402" description="Secreted protein" evidence="1">
    <location>
        <begin position="19"/>
        <end position="78"/>
    </location>
</feature>
<evidence type="ECO:0000313" key="3">
    <source>
        <dbReference type="Proteomes" id="UP001279734"/>
    </source>
</evidence>